<feature type="domain" description="Protein kinase" evidence="1">
    <location>
        <begin position="189"/>
        <end position="493"/>
    </location>
</feature>
<organism evidence="2 3">
    <name type="scientific">Phanerochaete carnosa (strain HHB-10118-sp)</name>
    <name type="common">White-rot fungus</name>
    <name type="synonym">Peniophora carnosa</name>
    <dbReference type="NCBI Taxonomy" id="650164"/>
    <lineage>
        <taxon>Eukaryota</taxon>
        <taxon>Fungi</taxon>
        <taxon>Dikarya</taxon>
        <taxon>Basidiomycota</taxon>
        <taxon>Agaricomycotina</taxon>
        <taxon>Agaricomycetes</taxon>
        <taxon>Polyporales</taxon>
        <taxon>Phanerochaetaceae</taxon>
        <taxon>Phanerochaete</taxon>
    </lineage>
</organism>
<evidence type="ECO:0000313" key="2">
    <source>
        <dbReference type="EMBL" id="EKM49863.1"/>
    </source>
</evidence>
<dbReference type="InterPro" id="IPR000719">
    <property type="entry name" value="Prot_kinase_dom"/>
</dbReference>
<dbReference type="OrthoDB" id="2804215at2759"/>
<dbReference type="GO" id="GO:0005524">
    <property type="term" value="F:ATP binding"/>
    <property type="evidence" value="ECO:0007669"/>
    <property type="project" value="InterPro"/>
</dbReference>
<dbReference type="RefSeq" id="XP_007401913.1">
    <property type="nucleotide sequence ID" value="XM_007401851.1"/>
</dbReference>
<dbReference type="InterPro" id="IPR051681">
    <property type="entry name" value="Ser/Thr_Kinases-Pseudokinases"/>
</dbReference>
<dbReference type="STRING" id="650164.K5VFF2"/>
<dbReference type="PROSITE" id="PS50011">
    <property type="entry name" value="PROTEIN_KINASE_DOM"/>
    <property type="match status" value="1"/>
</dbReference>
<dbReference type="InterPro" id="IPR011009">
    <property type="entry name" value="Kinase-like_dom_sf"/>
</dbReference>
<dbReference type="HOGENOM" id="CLU_553315_0_0_1"/>
<reference evidence="2 3" key="1">
    <citation type="journal article" date="2012" name="BMC Genomics">
        <title>Comparative genomics of the white-rot fungi, Phanerochaete carnosa and P. chrysosporium, to elucidate the genetic basis of the distinct wood types they colonize.</title>
        <authorList>
            <person name="Suzuki H."/>
            <person name="MacDonald J."/>
            <person name="Syed K."/>
            <person name="Salamov A."/>
            <person name="Hori C."/>
            <person name="Aerts A."/>
            <person name="Henrissat B."/>
            <person name="Wiebenga A."/>
            <person name="vanKuyk P.A."/>
            <person name="Barry K."/>
            <person name="Lindquist E."/>
            <person name="LaButti K."/>
            <person name="Lapidus A."/>
            <person name="Lucas S."/>
            <person name="Coutinho P."/>
            <person name="Gong Y."/>
            <person name="Samejima M."/>
            <person name="Mahadevan R."/>
            <person name="Abou-Zaid M."/>
            <person name="de Vries R.P."/>
            <person name="Igarashi K."/>
            <person name="Yadav J.S."/>
            <person name="Grigoriev I.V."/>
            <person name="Master E.R."/>
        </authorList>
    </citation>
    <scope>NUCLEOTIDE SEQUENCE [LARGE SCALE GENOMIC DNA]</scope>
    <source>
        <strain evidence="2 3">HHB-10118-sp</strain>
    </source>
</reference>
<evidence type="ECO:0000313" key="3">
    <source>
        <dbReference type="Proteomes" id="UP000008370"/>
    </source>
</evidence>
<dbReference type="EMBL" id="JH930480">
    <property type="protein sequence ID" value="EKM49863.1"/>
    <property type="molecule type" value="Genomic_DNA"/>
</dbReference>
<sequence>MYWPASRTNDHAASSLAKELIPAVGRSLVLVFGFVDCYKTTGYEFIESLSQTSGSMFSRLLFQLLAMGAQMRGLCDRTPRAFTDEDKDEFLCALARQYAKKFTGERAPSGPWIEFMDCMYGRAAVRMLNAFKRVIDETDHRPQDARFRSAARRLMTTLARDSRMLPSALHIEESRITFPSRNPFAPAAVKDAMRAGSGKDTGTSSIVSFGSMSCQKRKRIEVAIKGLTKSLGEKIVEDTYLEIIAGWTLRHERLLPTLGIVHYLEMLSIVSERMAGGNVRNYINTSNDFGRLPEGKRIAKLNFWLKQVAEGLKYMHDEGMAHGDLRGKNILIDSESDPGCNRIVIADFGLSLYVESISQAYKSTRVGNPRYLAPELQLRHNDVDDAAEIRALFSGPKFRISPSSRQNEASDLFSFAMLCVELYTGQEPFVASHPSAADWQVSNLILQGMRPTPLPTAIAAQPGLVRALERCWQQNPLHRGDAAALLADIGSLA</sequence>
<dbReference type="SUPFAM" id="SSF56112">
    <property type="entry name" value="Protein kinase-like (PK-like)"/>
    <property type="match status" value="1"/>
</dbReference>
<dbReference type="Proteomes" id="UP000008370">
    <property type="component" value="Unassembled WGS sequence"/>
</dbReference>
<dbReference type="PANTHER" id="PTHR44329:SF289">
    <property type="entry name" value="SERINE_THREONINE-PROTEIN KINASE VIK"/>
    <property type="match status" value="1"/>
</dbReference>
<dbReference type="Gene3D" id="1.10.510.10">
    <property type="entry name" value="Transferase(Phosphotransferase) domain 1"/>
    <property type="match status" value="1"/>
</dbReference>
<dbReference type="AlphaFoldDB" id="K5VFF2"/>
<name>K5VFF2_PHACS</name>
<keyword evidence="3" id="KW-1185">Reference proteome</keyword>
<dbReference type="GeneID" id="18907394"/>
<dbReference type="InParanoid" id="K5VFF2"/>
<dbReference type="GO" id="GO:0004674">
    <property type="term" value="F:protein serine/threonine kinase activity"/>
    <property type="evidence" value="ECO:0007669"/>
    <property type="project" value="TreeGrafter"/>
</dbReference>
<accession>K5VFF2</accession>
<dbReference type="Pfam" id="PF00069">
    <property type="entry name" value="Pkinase"/>
    <property type="match status" value="1"/>
</dbReference>
<gene>
    <name evidence="2" type="ORF">PHACADRAFT_106353</name>
</gene>
<dbReference type="PANTHER" id="PTHR44329">
    <property type="entry name" value="SERINE/THREONINE-PROTEIN KINASE TNNI3K-RELATED"/>
    <property type="match status" value="1"/>
</dbReference>
<evidence type="ECO:0000259" key="1">
    <source>
        <dbReference type="PROSITE" id="PS50011"/>
    </source>
</evidence>
<protein>
    <recommendedName>
        <fullName evidence="1">Protein kinase domain-containing protein</fullName>
    </recommendedName>
</protein>
<proteinExistence type="predicted"/>
<dbReference type="KEGG" id="pco:PHACADRAFT_106353"/>